<dbReference type="CDD" id="cd03219">
    <property type="entry name" value="ABC_Mj1267_LivG_branched"/>
    <property type="match status" value="1"/>
</dbReference>
<dbReference type="Proteomes" id="UP000221168">
    <property type="component" value="Unassembled WGS sequence"/>
</dbReference>
<keyword evidence="1" id="KW-0813">Transport</keyword>
<dbReference type="Gene3D" id="3.40.50.300">
    <property type="entry name" value="P-loop containing nucleotide triphosphate hydrolases"/>
    <property type="match status" value="1"/>
</dbReference>
<dbReference type="GO" id="GO:0016887">
    <property type="term" value="F:ATP hydrolysis activity"/>
    <property type="evidence" value="ECO:0007669"/>
    <property type="project" value="InterPro"/>
</dbReference>
<feature type="domain" description="ABC transporter" evidence="4">
    <location>
        <begin position="6"/>
        <end position="253"/>
    </location>
</feature>
<dbReference type="Pfam" id="PF12399">
    <property type="entry name" value="BCA_ABC_TP_C"/>
    <property type="match status" value="1"/>
</dbReference>
<dbReference type="EMBL" id="PDVP01000020">
    <property type="protein sequence ID" value="PHP64979.1"/>
    <property type="molecule type" value="Genomic_DNA"/>
</dbReference>
<dbReference type="InterPro" id="IPR003439">
    <property type="entry name" value="ABC_transporter-like_ATP-bd"/>
</dbReference>
<dbReference type="InterPro" id="IPR027417">
    <property type="entry name" value="P-loop_NTPase"/>
</dbReference>
<comment type="caution">
    <text evidence="5">The sequence shown here is derived from an EMBL/GenBank/DDBJ whole genome shotgun (WGS) entry which is preliminary data.</text>
</comment>
<gene>
    <name evidence="5" type="ORF">CSC94_21845</name>
</gene>
<dbReference type="SMART" id="SM00382">
    <property type="entry name" value="AAA"/>
    <property type="match status" value="1"/>
</dbReference>
<dbReference type="Pfam" id="PF00005">
    <property type="entry name" value="ABC_tran"/>
    <property type="match status" value="1"/>
</dbReference>
<dbReference type="SUPFAM" id="SSF52540">
    <property type="entry name" value="P-loop containing nucleoside triphosphate hydrolases"/>
    <property type="match status" value="1"/>
</dbReference>
<dbReference type="PANTHER" id="PTHR45772:SF9">
    <property type="entry name" value="CONSERVED COMPONENT OF ABC TRANSPORTER FOR NATURAL AMINO ACIDS"/>
    <property type="match status" value="1"/>
</dbReference>
<evidence type="ECO:0000313" key="5">
    <source>
        <dbReference type="EMBL" id="PHP64979.1"/>
    </source>
</evidence>
<proteinExistence type="predicted"/>
<name>A0A2G1QHN2_9HYPH</name>
<sequence>MTVAVLEVDQLCKSFGGVHAIRNLSFSVAAGEILGLIGPNGSGKSTTVNALAGVFPVTSGTILLGGAHVQDLPEYERVSMGLARTFQTASAFSEFTVREQVALGGSVTLKSHPVSSIFGTGRHREETEALDARVRDILELTGLDSVANQTIGTISSAQQRFLMIATALSAGPRILLLDEPAAGLVSSERQMLSDMIKAIRDRGISVLVIEHHMALIMEVCDRIVVLNFGSKIAEGTPSEIRNNRAVIDAYLGEAV</sequence>
<evidence type="ECO:0000256" key="1">
    <source>
        <dbReference type="ARBA" id="ARBA00022448"/>
    </source>
</evidence>
<dbReference type="AlphaFoldDB" id="A0A2G1QHN2"/>
<evidence type="ECO:0000313" key="6">
    <source>
        <dbReference type="Proteomes" id="UP000221168"/>
    </source>
</evidence>
<dbReference type="GO" id="GO:0005524">
    <property type="term" value="F:ATP binding"/>
    <property type="evidence" value="ECO:0007669"/>
    <property type="project" value="UniProtKB-KW"/>
</dbReference>
<dbReference type="PANTHER" id="PTHR45772">
    <property type="entry name" value="CONSERVED COMPONENT OF ABC TRANSPORTER FOR NATURAL AMINO ACIDS-RELATED"/>
    <property type="match status" value="1"/>
</dbReference>
<protein>
    <submittedName>
        <fullName evidence="5">ABC transporter ATP-binding protein</fullName>
    </submittedName>
</protein>
<dbReference type="InterPro" id="IPR032823">
    <property type="entry name" value="BCA_ABC_TP_C"/>
</dbReference>
<dbReference type="InterPro" id="IPR003593">
    <property type="entry name" value="AAA+_ATPase"/>
</dbReference>
<evidence type="ECO:0000256" key="2">
    <source>
        <dbReference type="ARBA" id="ARBA00022741"/>
    </source>
</evidence>
<reference evidence="5 6" key="1">
    <citation type="submission" date="2017-10" db="EMBL/GenBank/DDBJ databases">
        <title>Sedimentibacterium mangrovi gen. nov., sp. nov., a novel member of family Phyllobacteriacea isolated from mangrove sediment.</title>
        <authorList>
            <person name="Liao H."/>
            <person name="Tian Y."/>
        </authorList>
    </citation>
    <scope>NUCLEOTIDE SEQUENCE [LARGE SCALE GENOMIC DNA]</scope>
    <source>
        <strain evidence="5 6">X9-2-2</strain>
    </source>
</reference>
<keyword evidence="2" id="KW-0547">Nucleotide-binding</keyword>
<evidence type="ECO:0000256" key="3">
    <source>
        <dbReference type="ARBA" id="ARBA00022840"/>
    </source>
</evidence>
<keyword evidence="6" id="KW-1185">Reference proteome</keyword>
<evidence type="ECO:0000259" key="4">
    <source>
        <dbReference type="PROSITE" id="PS50893"/>
    </source>
</evidence>
<dbReference type="GO" id="GO:0005886">
    <property type="term" value="C:plasma membrane"/>
    <property type="evidence" value="ECO:0007669"/>
    <property type="project" value="TreeGrafter"/>
</dbReference>
<dbReference type="OrthoDB" id="9779872at2"/>
<dbReference type="RefSeq" id="WP_099308512.1">
    <property type="nucleotide sequence ID" value="NZ_PDVP01000020.1"/>
</dbReference>
<keyword evidence="3 5" id="KW-0067">ATP-binding</keyword>
<accession>A0A2G1QHN2</accession>
<dbReference type="InterPro" id="IPR051120">
    <property type="entry name" value="ABC_AA/LPS_Transport"/>
</dbReference>
<organism evidence="5 6">
    <name type="scientific">Zhengella mangrovi</name>
    <dbReference type="NCBI Taxonomy" id="1982044"/>
    <lineage>
        <taxon>Bacteria</taxon>
        <taxon>Pseudomonadati</taxon>
        <taxon>Pseudomonadota</taxon>
        <taxon>Alphaproteobacteria</taxon>
        <taxon>Hyphomicrobiales</taxon>
        <taxon>Notoacmeibacteraceae</taxon>
        <taxon>Zhengella</taxon>
    </lineage>
</organism>
<dbReference type="PROSITE" id="PS50893">
    <property type="entry name" value="ABC_TRANSPORTER_2"/>
    <property type="match status" value="1"/>
</dbReference>